<feature type="compositionally biased region" description="Pro residues" evidence="1">
    <location>
        <begin position="132"/>
        <end position="152"/>
    </location>
</feature>
<feature type="compositionally biased region" description="Gly residues" evidence="1">
    <location>
        <begin position="159"/>
        <end position="171"/>
    </location>
</feature>
<feature type="region of interest" description="Disordered" evidence="1">
    <location>
        <begin position="118"/>
        <end position="226"/>
    </location>
</feature>
<dbReference type="EMBL" id="JBHMEC010000027">
    <property type="protein sequence ID" value="MFB9151323.1"/>
    <property type="molecule type" value="Genomic_DNA"/>
</dbReference>
<keyword evidence="4" id="KW-1185">Reference proteome</keyword>
<accession>A0ABV5I3R5</accession>
<dbReference type="SUPFAM" id="SSF49879">
    <property type="entry name" value="SMAD/FHA domain"/>
    <property type="match status" value="1"/>
</dbReference>
<sequence>MQNQTLRLRITNMSSLPDGGPLEVSVAPGEILEVGRDSGIGWSLPDQRRFISSRHMELRFEKEQWWLYDISTNGTFVNGSASRVKSPYALQPGDHLQVGHYSVEVSFEAGAAAGGGAPPGDIWSLGGGPAAAPDPGPTPAPGPTPGPAPGPAFSPGADIWGGGGADAGGDPGETSPPSAQPLPGRGPAITPSVPPGGAPGASGAPTAPSAPPPPAQGHGQGPAPAPETAQVLDAIAAAAGLPEGSLSRGNPIETATEIGRALHALSEELSSLLQARAVARRSVRSGQVTMIGREDNNPLKFMPTPDQALSAMFGPPRPGFQRGGEAIRAAFADIKRHQYATHAAIQPALARLLDDLAPETIEARVKKSGLLSNRRARAWETFVERWDAKAQAHENGMLDVFLTYFAEAYDTEGGG</sequence>
<comment type="caution">
    <text evidence="3">The sequence shown here is derived from an EMBL/GenBank/DDBJ whole genome shotgun (WGS) entry which is preliminary data.</text>
</comment>
<dbReference type="CDD" id="cd00060">
    <property type="entry name" value="FHA"/>
    <property type="match status" value="1"/>
</dbReference>
<dbReference type="Pfam" id="PF20232">
    <property type="entry name" value="T6SS_FHA_C"/>
    <property type="match status" value="1"/>
</dbReference>
<dbReference type="InterPro" id="IPR000253">
    <property type="entry name" value="FHA_dom"/>
</dbReference>
<dbReference type="PROSITE" id="PS50006">
    <property type="entry name" value="FHA_DOMAIN"/>
    <property type="match status" value="1"/>
</dbReference>
<dbReference type="Gene3D" id="2.60.200.20">
    <property type="match status" value="1"/>
</dbReference>
<dbReference type="InterPro" id="IPR008984">
    <property type="entry name" value="SMAD_FHA_dom_sf"/>
</dbReference>
<dbReference type="InterPro" id="IPR046883">
    <property type="entry name" value="T6SS_FHA_C"/>
</dbReference>
<dbReference type="SMART" id="SM00240">
    <property type="entry name" value="FHA"/>
    <property type="match status" value="1"/>
</dbReference>
<name>A0ABV5I3R5_9RHOB</name>
<proteinExistence type="predicted"/>
<dbReference type="NCBIfam" id="TIGR03354">
    <property type="entry name" value="VI_FHA"/>
    <property type="match status" value="1"/>
</dbReference>
<dbReference type="Proteomes" id="UP001589670">
    <property type="component" value="Unassembled WGS sequence"/>
</dbReference>
<evidence type="ECO:0000313" key="3">
    <source>
        <dbReference type="EMBL" id="MFB9151323.1"/>
    </source>
</evidence>
<evidence type="ECO:0000256" key="1">
    <source>
        <dbReference type="SAM" id="MobiDB-lite"/>
    </source>
</evidence>
<reference evidence="3 4" key="1">
    <citation type="submission" date="2024-09" db="EMBL/GenBank/DDBJ databases">
        <authorList>
            <person name="Sun Q."/>
            <person name="Mori K."/>
        </authorList>
    </citation>
    <scope>NUCLEOTIDE SEQUENCE [LARGE SCALE GENOMIC DNA]</scope>
    <source>
        <strain evidence="3 4">CECT 9424</strain>
    </source>
</reference>
<protein>
    <submittedName>
        <fullName evidence="3">Type VI secretion system-associated FHA domain protein TagH</fullName>
    </submittedName>
</protein>
<dbReference type="Pfam" id="PF00498">
    <property type="entry name" value="FHA"/>
    <property type="match status" value="1"/>
</dbReference>
<dbReference type="InterPro" id="IPR017735">
    <property type="entry name" value="T6SS_FHA"/>
</dbReference>
<evidence type="ECO:0000313" key="4">
    <source>
        <dbReference type="Proteomes" id="UP001589670"/>
    </source>
</evidence>
<dbReference type="RefSeq" id="WP_377070917.1">
    <property type="nucleotide sequence ID" value="NZ_JBHMEC010000027.1"/>
</dbReference>
<organism evidence="3 4">
    <name type="scientific">Roseovarius ramblicola</name>
    <dbReference type="NCBI Taxonomy" id="2022336"/>
    <lineage>
        <taxon>Bacteria</taxon>
        <taxon>Pseudomonadati</taxon>
        <taxon>Pseudomonadota</taxon>
        <taxon>Alphaproteobacteria</taxon>
        <taxon>Rhodobacterales</taxon>
        <taxon>Roseobacteraceae</taxon>
        <taxon>Roseovarius</taxon>
    </lineage>
</organism>
<feature type="domain" description="FHA" evidence="2">
    <location>
        <begin position="32"/>
        <end position="82"/>
    </location>
</feature>
<gene>
    <name evidence="3" type="primary">tagH</name>
    <name evidence="3" type="ORF">ACFFU4_16345</name>
</gene>
<evidence type="ECO:0000259" key="2">
    <source>
        <dbReference type="PROSITE" id="PS50006"/>
    </source>
</evidence>